<sequence>MAVATAAREWARGGSACGRRRPSSGTKRAAGSGEVVP</sequence>
<reference evidence="2" key="2">
    <citation type="journal article" date="2015" name="Data Brief">
        <title>Shoot transcriptome of the giant reed, Arundo donax.</title>
        <authorList>
            <person name="Barrero R.A."/>
            <person name="Guerrero F.D."/>
            <person name="Moolhuijzen P."/>
            <person name="Goolsby J.A."/>
            <person name="Tidwell J."/>
            <person name="Bellgard S.E."/>
            <person name="Bellgard M.I."/>
        </authorList>
    </citation>
    <scope>NUCLEOTIDE SEQUENCE</scope>
    <source>
        <tissue evidence="2">Shoot tissue taken approximately 20 cm above the soil surface</tissue>
    </source>
</reference>
<evidence type="ECO:0000313" key="2">
    <source>
        <dbReference type="EMBL" id="JAE34567.1"/>
    </source>
</evidence>
<accession>A0A0A9HCT7</accession>
<organism evidence="2">
    <name type="scientific">Arundo donax</name>
    <name type="common">Giant reed</name>
    <name type="synonym">Donax arundinaceus</name>
    <dbReference type="NCBI Taxonomy" id="35708"/>
    <lineage>
        <taxon>Eukaryota</taxon>
        <taxon>Viridiplantae</taxon>
        <taxon>Streptophyta</taxon>
        <taxon>Embryophyta</taxon>
        <taxon>Tracheophyta</taxon>
        <taxon>Spermatophyta</taxon>
        <taxon>Magnoliopsida</taxon>
        <taxon>Liliopsida</taxon>
        <taxon>Poales</taxon>
        <taxon>Poaceae</taxon>
        <taxon>PACMAD clade</taxon>
        <taxon>Arundinoideae</taxon>
        <taxon>Arundineae</taxon>
        <taxon>Arundo</taxon>
    </lineage>
</organism>
<dbReference type="AlphaFoldDB" id="A0A0A9HCT7"/>
<feature type="region of interest" description="Disordered" evidence="1">
    <location>
        <begin position="1"/>
        <end position="37"/>
    </location>
</feature>
<name>A0A0A9HCT7_ARUDO</name>
<dbReference type="EMBL" id="GBRH01163329">
    <property type="protein sequence ID" value="JAE34567.1"/>
    <property type="molecule type" value="Transcribed_RNA"/>
</dbReference>
<evidence type="ECO:0000256" key="1">
    <source>
        <dbReference type="SAM" id="MobiDB-lite"/>
    </source>
</evidence>
<proteinExistence type="predicted"/>
<reference evidence="2" key="1">
    <citation type="submission" date="2014-09" db="EMBL/GenBank/DDBJ databases">
        <authorList>
            <person name="Magalhaes I.L.F."/>
            <person name="Oliveira U."/>
            <person name="Santos F.R."/>
            <person name="Vidigal T.H.D.A."/>
            <person name="Brescovit A.D."/>
            <person name="Santos A.J."/>
        </authorList>
    </citation>
    <scope>NUCLEOTIDE SEQUENCE</scope>
    <source>
        <tissue evidence="2">Shoot tissue taken approximately 20 cm above the soil surface</tissue>
    </source>
</reference>
<protein>
    <submittedName>
        <fullName evidence="2">Uncharacterized protein</fullName>
    </submittedName>
</protein>